<dbReference type="Proteomes" id="UP000287361">
    <property type="component" value="Unassembled WGS sequence"/>
</dbReference>
<comment type="caution">
    <text evidence="2">The sequence shown here is derived from an EMBL/GenBank/DDBJ whole genome shotgun (WGS) entry which is preliminary data.</text>
</comment>
<accession>A0A401LB92</accession>
<dbReference type="AlphaFoldDB" id="A0A401LB92"/>
<evidence type="ECO:0008006" key="4">
    <source>
        <dbReference type="Google" id="ProtNLM"/>
    </source>
</evidence>
<organism evidence="2 3">
    <name type="scientific">Anaerotignum faecicola</name>
    <dbReference type="NCBI Taxonomy" id="2358141"/>
    <lineage>
        <taxon>Bacteria</taxon>
        <taxon>Bacillati</taxon>
        <taxon>Bacillota</taxon>
        <taxon>Clostridia</taxon>
        <taxon>Lachnospirales</taxon>
        <taxon>Anaerotignaceae</taxon>
        <taxon>Anaerotignum</taxon>
    </lineage>
</organism>
<name>A0A401LB92_9FIRM</name>
<sequence>MIDIIVGLLVVIIIGAALFYIRKEKKKGACVGCPYSTRCQKHHPGDSDHSCDCHTEK</sequence>
<evidence type="ECO:0000313" key="3">
    <source>
        <dbReference type="Proteomes" id="UP000287361"/>
    </source>
</evidence>
<dbReference type="RefSeq" id="WP_016406939.1">
    <property type="nucleotide sequence ID" value="NZ_DAVZTY010000139.1"/>
</dbReference>
<keyword evidence="1" id="KW-1133">Transmembrane helix</keyword>
<evidence type="ECO:0000256" key="1">
    <source>
        <dbReference type="SAM" id="Phobius"/>
    </source>
</evidence>
<dbReference type="GeneID" id="97114200"/>
<reference evidence="2 3" key="1">
    <citation type="submission" date="2018-10" db="EMBL/GenBank/DDBJ databases">
        <title>Draft Genome Sequence of Anaerotignum sp. KCTC 15736.</title>
        <authorList>
            <person name="Choi S.H."/>
            <person name="Kim J.S."/>
            <person name="Kang S.W."/>
            <person name="Lee J.S."/>
            <person name="Park S.H."/>
        </authorList>
    </citation>
    <scope>NUCLEOTIDE SEQUENCE [LARGE SCALE GENOMIC DNA]</scope>
    <source>
        <strain evidence="2 3">KCTC 15736</strain>
    </source>
</reference>
<keyword evidence="3" id="KW-1185">Reference proteome</keyword>
<evidence type="ECO:0000313" key="2">
    <source>
        <dbReference type="EMBL" id="GCB28788.1"/>
    </source>
</evidence>
<proteinExistence type="predicted"/>
<dbReference type="Pfam" id="PF12669">
    <property type="entry name" value="FeoB_associated"/>
    <property type="match status" value="1"/>
</dbReference>
<keyword evidence="1" id="KW-0472">Membrane</keyword>
<keyword evidence="1" id="KW-0812">Transmembrane</keyword>
<feature type="transmembrane region" description="Helical" evidence="1">
    <location>
        <begin position="6"/>
        <end position="21"/>
    </location>
</feature>
<protein>
    <recommendedName>
        <fullName evidence="4">FeoB-associated Cys-rich membrane protein</fullName>
    </recommendedName>
</protein>
<gene>
    <name evidence="2" type="ORF">KGMB03357_04490</name>
</gene>
<dbReference type="EMBL" id="BHVZ01000001">
    <property type="protein sequence ID" value="GCB28788.1"/>
    <property type="molecule type" value="Genomic_DNA"/>
</dbReference>